<dbReference type="CDD" id="cd02440">
    <property type="entry name" value="AdoMet_MTases"/>
    <property type="match status" value="1"/>
</dbReference>
<evidence type="ECO:0000313" key="2">
    <source>
        <dbReference type="EMBL" id="MDR8020456.1"/>
    </source>
</evidence>
<accession>A0ABU2DVN7</accession>
<dbReference type="PANTHER" id="PTHR43591:SF110">
    <property type="entry name" value="RHODANESE DOMAIN-CONTAINING PROTEIN"/>
    <property type="match status" value="1"/>
</dbReference>
<dbReference type="Pfam" id="PF13649">
    <property type="entry name" value="Methyltransf_25"/>
    <property type="match status" value="1"/>
</dbReference>
<gene>
    <name evidence="2" type="ORF">RIL96_12910</name>
</gene>
<dbReference type="GO" id="GO:0032259">
    <property type="term" value="P:methylation"/>
    <property type="evidence" value="ECO:0007669"/>
    <property type="project" value="UniProtKB-KW"/>
</dbReference>
<reference evidence="2 3" key="1">
    <citation type="submission" date="2023-09" db="EMBL/GenBank/DDBJ databases">
        <title>Description of three actinobacteria isolated from air of manufacturing shop in a pharmaceutical factory.</title>
        <authorList>
            <person name="Zhang D.-F."/>
        </authorList>
    </citation>
    <scope>NUCLEOTIDE SEQUENCE [LARGE SCALE GENOMIC DNA]</scope>
    <source>
        <strain evidence="2 3">LY-0111</strain>
    </source>
</reference>
<keyword evidence="2" id="KW-0808">Transferase</keyword>
<proteinExistence type="predicted"/>
<name>A0ABU2DVN7_9MICC</name>
<dbReference type="EMBL" id="JAVKGR010000031">
    <property type="protein sequence ID" value="MDR8020456.1"/>
    <property type="molecule type" value="Genomic_DNA"/>
</dbReference>
<organism evidence="2 3">
    <name type="scientific">Nesterenkonia aerolata</name>
    <dbReference type="NCBI Taxonomy" id="3074079"/>
    <lineage>
        <taxon>Bacteria</taxon>
        <taxon>Bacillati</taxon>
        <taxon>Actinomycetota</taxon>
        <taxon>Actinomycetes</taxon>
        <taxon>Micrococcales</taxon>
        <taxon>Micrococcaceae</taxon>
        <taxon>Nesterenkonia</taxon>
    </lineage>
</organism>
<dbReference type="EC" id="2.1.-.-" evidence="2"/>
<dbReference type="InterPro" id="IPR041698">
    <property type="entry name" value="Methyltransf_25"/>
</dbReference>
<keyword evidence="3" id="KW-1185">Reference proteome</keyword>
<dbReference type="GO" id="GO:0008168">
    <property type="term" value="F:methyltransferase activity"/>
    <property type="evidence" value="ECO:0007669"/>
    <property type="project" value="UniProtKB-KW"/>
</dbReference>
<keyword evidence="2" id="KW-0489">Methyltransferase</keyword>
<evidence type="ECO:0000313" key="3">
    <source>
        <dbReference type="Proteomes" id="UP001251870"/>
    </source>
</evidence>
<dbReference type="Gene3D" id="3.40.50.150">
    <property type="entry name" value="Vaccinia Virus protein VP39"/>
    <property type="match status" value="1"/>
</dbReference>
<comment type="caution">
    <text evidence="2">The sequence shown here is derived from an EMBL/GenBank/DDBJ whole genome shotgun (WGS) entry which is preliminary data.</text>
</comment>
<dbReference type="SUPFAM" id="SSF53335">
    <property type="entry name" value="S-adenosyl-L-methionine-dependent methyltransferases"/>
    <property type="match status" value="1"/>
</dbReference>
<protein>
    <submittedName>
        <fullName evidence="2">Class I SAM-dependent methyltransferase</fullName>
        <ecNumber evidence="2">2.1.-.-</ecNumber>
    </submittedName>
</protein>
<dbReference type="Proteomes" id="UP001251870">
    <property type="component" value="Unassembled WGS sequence"/>
</dbReference>
<feature type="domain" description="Methyltransferase" evidence="1">
    <location>
        <begin position="42"/>
        <end position="142"/>
    </location>
</feature>
<sequence length="268" mass="29556">MVSSNASYYNDERIARVFEQQEDFESDKPFYLKLLGDTSRKVLEVGSGTGRLSRALSKAGHEVVGVEKAEPMLARAQELLEQEEVPQDSRPSYEQGDVLGQSPPANDFEFVLIPEYTLGGFLDRADQERVLQYCNLALKPGGTLVIHTYLPNPSYFASLKLGHVGNAVREEVATVPLEDTGEQVAITKTNHYSRVSGNVSSEVFYDVIAPDGTVRRTIKHVASHAFTPAELDVLLRGSGLEPVEWYGDFDSSPLSEESHELIVVAARP</sequence>
<dbReference type="InterPro" id="IPR029063">
    <property type="entry name" value="SAM-dependent_MTases_sf"/>
</dbReference>
<evidence type="ECO:0000259" key="1">
    <source>
        <dbReference type="Pfam" id="PF13649"/>
    </source>
</evidence>
<dbReference type="RefSeq" id="WP_310549433.1">
    <property type="nucleotide sequence ID" value="NZ_JAVKGR010000031.1"/>
</dbReference>
<dbReference type="PANTHER" id="PTHR43591">
    <property type="entry name" value="METHYLTRANSFERASE"/>
    <property type="match status" value="1"/>
</dbReference>